<proteinExistence type="inferred from homology"/>
<reference evidence="13" key="1">
    <citation type="submission" date="2014-05" db="EMBL/GenBank/DDBJ databases">
        <authorList>
            <person name="Chronopoulou M."/>
        </authorList>
    </citation>
    <scope>NUCLEOTIDE SEQUENCE</scope>
    <source>
        <tissue evidence="13">Whole organism</tissue>
    </source>
</reference>
<name>A0A0K2V6C3_LEPSM</name>
<dbReference type="SUPFAM" id="SSF81995">
    <property type="entry name" value="beta-sandwich domain of Sec23/24"/>
    <property type="match status" value="1"/>
</dbReference>
<dbReference type="GO" id="GO:0005789">
    <property type="term" value="C:endoplasmic reticulum membrane"/>
    <property type="evidence" value="ECO:0007669"/>
    <property type="project" value="UniProtKB-SubCell"/>
</dbReference>
<feature type="compositionally biased region" description="Polar residues" evidence="7">
    <location>
        <begin position="393"/>
        <end position="409"/>
    </location>
</feature>
<dbReference type="InterPro" id="IPR036175">
    <property type="entry name" value="Sec23/24_helical_dom_sf"/>
</dbReference>
<feature type="region of interest" description="Disordered" evidence="7">
    <location>
        <begin position="1"/>
        <end position="185"/>
    </location>
</feature>
<evidence type="ECO:0000256" key="6">
    <source>
        <dbReference type="ARBA" id="ARBA00023329"/>
    </source>
</evidence>
<feature type="compositionally biased region" description="Low complexity" evidence="7">
    <location>
        <begin position="268"/>
        <end position="279"/>
    </location>
</feature>
<evidence type="ECO:0000259" key="9">
    <source>
        <dbReference type="Pfam" id="PF04810"/>
    </source>
</evidence>
<sequence length="1531" mass="161664">MSLGPPHPHQRPAVSPGLAGPMGSMNLGPPIPSSNGLTNGLHPPKVGTSQAGEVGSPLQNVLGPKGPGQGFSPSTPHFGTPMPFSSGGPSPRQPPPVSSPFPSSLSSPMQIGPPSMGSGKPLMPPPVGASTLIQAQGNGGRSTPGSMLPPPLPPSISTHGPSPTSIQTNKQSGAPLDANPSSSAAFDASMSNASLSGIASQSPMGGMYGIGRSTPMSSSGDMPPKSSTGGPPLMSSSGGFDSMSPHPMQPSAGITLTSTSSGPPPMPSSSGMPPASTTGGPPPMPSFNGMSTSGGPSNILSSNGIPPASSASGPPLMSSPDGMSLMSSKGSPMPGLGEKIQTSMTSELLPTPVTSAPVESFSGMSSMSVPGGASLKSSLTNHSSMGMPPMSRQGVSSSMGMPPISTQGASSSMGMPPMSTHGLSSPMGMPPMSTHGLSSPMGMPPMSTQAVSSPMGMMPAKSPLGGPSSIGARPTTTPGGFPPMPTSEAPAISTPGGFPPMSTPGGFPPMSSPGGPLMGMPPMSTPGGFPPTSTSSRTQIGVSPILNPGGSSIGMQPMPTPGASPMGMPPMSTPGAHPMGMTSISTPGAPPMGMTPMQTPCGPPMGMPSMQTPGAPPMGMPPMQTPGAPSMGMPPMQTPGAPPMGMPPMLTPGTSHMGMPPMLTPGASPMGMPPMSTPGAPPMSTPGGFPPRSGTLPPPPGPGMSNSHGGLRPGGYPNIQQPVSNAGGMQPPMMGAQPGYPSQSQFGGAPSSGKRGLDPDNMPSPIAVMEDDSKNNSGFFDTREKGLVPPLVTTKFVVRDCGNASPRYVRSTMYHIPATPDLMKQCGVPFGLVITPLALTNEGESEPAVTDFGPGGPVRCVRCKAYMCPFMQFVDGGRRFQCIFCKATSDVPQEYFQHLDHNGMRLDHYQRPELCMGTYEVMATKEYCRESVEPLTPGIIFAIDVSYPMIKEGIVNLVCQNMKELLKTLPTDIHCDKDKMKVGFMAYDNKINFYNIKGVLTQPQQMTVSDVNDMFVPLVDGFMVDIKDAESVINSLMEQIPVLFGETRETETMLGPVIQAGKEAFKAAKCSGKLVVFHHNLPICDAPGKLINRDDRKLLNTEKEKAVLSPQSRFYNELGQECVSVGCSVDLFLFNNAYIDVATLSQICRLTGGQLYKYTYFQSELDGERFLSDLRHNIKRSVVFDAIMRVRTSTGVRPVDFFGSFYMANSTDTELASINSDMSVACEIKHDDKLTDEDGVYIQIALLFTSCSGQRRLRIINLSLNTGTNLADMYRSCDLDTIINFTAKQSISRLMESNPKTVKELLINNCAQILACYRKNCASNSSVGQLILPECMKLLPLYTNCLIKSDALVGGQDVGCDERAFLMSIVCSMDVKSSVSFFYPSLIPIHDVDPTESHIPKIIRCSYEKIREDGVYLLENGLHIFMYIGLGTDSSWVKDIFGVESASQIDVEKVRFDQVRDNPRYKRVSGIIRDLRMRRSRYMRLFFVRPKDKLDILFKHFLCEDRTGHDGNFSYVDFLCFMHKEIRALLG</sequence>
<feature type="region of interest" description="Disordered" evidence="7">
    <location>
        <begin position="463"/>
        <end position="489"/>
    </location>
</feature>
<dbReference type="GO" id="GO:0090110">
    <property type="term" value="P:COPII-coated vesicle cargo loading"/>
    <property type="evidence" value="ECO:0007669"/>
    <property type="project" value="TreeGrafter"/>
</dbReference>
<protein>
    <submittedName>
        <fullName evidence="13">Protein transport protein Sec24Clike [Apis florea]</fullName>
    </submittedName>
</protein>
<dbReference type="InterPro" id="IPR006900">
    <property type="entry name" value="Sec23/24_helical_dom"/>
</dbReference>
<dbReference type="SUPFAM" id="SSF82754">
    <property type="entry name" value="C-terminal, gelsolin-like domain of Sec23/24"/>
    <property type="match status" value="1"/>
</dbReference>
<evidence type="ECO:0000256" key="7">
    <source>
        <dbReference type="SAM" id="MobiDB-lite"/>
    </source>
</evidence>
<evidence type="ECO:0000256" key="2">
    <source>
        <dbReference type="ARBA" id="ARBA00004397"/>
    </source>
</evidence>
<feature type="domain" description="Sec23/Sec24 trunk" evidence="10">
    <location>
        <begin position="937"/>
        <end position="1177"/>
    </location>
</feature>
<dbReference type="FunFam" id="3.40.50.410:FF:000020">
    <property type="entry name" value="protein transport protein Sec24D isoform X1"/>
    <property type="match status" value="1"/>
</dbReference>
<feature type="domain" description="Sec23/Sec24 beta-sandwich" evidence="12">
    <location>
        <begin position="1184"/>
        <end position="1266"/>
    </location>
</feature>
<dbReference type="EMBL" id="HACA01028668">
    <property type="protein sequence ID" value="CDW46029.1"/>
    <property type="molecule type" value="Transcribed_RNA"/>
</dbReference>
<evidence type="ECO:0000256" key="4">
    <source>
        <dbReference type="ARBA" id="ARBA00022448"/>
    </source>
</evidence>
<comment type="similarity">
    <text evidence="3">Belongs to the SEC23/SEC24 family. SEC24 subfamily.</text>
</comment>
<comment type="subcellular location">
    <subcellularLocation>
        <location evidence="1">Cytoplasmic vesicle</location>
        <location evidence="1">COPII-coated vesicle membrane</location>
        <topology evidence="1">Peripheral membrane protein</topology>
        <orientation evidence="1">Cytoplasmic side</orientation>
    </subcellularLocation>
    <subcellularLocation>
        <location evidence="2">Endoplasmic reticulum membrane</location>
        <topology evidence="2">Peripheral membrane protein</topology>
        <orientation evidence="2">Cytoplasmic side</orientation>
    </subcellularLocation>
</comment>
<feature type="compositionally biased region" description="Polar residues" evidence="7">
    <location>
        <begin position="214"/>
        <end position="239"/>
    </location>
</feature>
<evidence type="ECO:0000259" key="8">
    <source>
        <dbReference type="Pfam" id="PF00626"/>
    </source>
</evidence>
<dbReference type="Gene3D" id="1.20.120.730">
    <property type="entry name" value="Sec23/Sec24 helical domain"/>
    <property type="match status" value="1"/>
</dbReference>
<feature type="compositionally biased region" description="Low complexity" evidence="7">
    <location>
        <begin position="301"/>
        <end position="320"/>
    </location>
</feature>
<dbReference type="SUPFAM" id="SSF53300">
    <property type="entry name" value="vWA-like"/>
    <property type="match status" value="1"/>
</dbReference>
<feature type="region of interest" description="Disordered" evidence="7">
    <location>
        <begin position="197"/>
        <end position="338"/>
    </location>
</feature>
<dbReference type="InterPro" id="IPR006896">
    <property type="entry name" value="Sec23/24_trunk_dom"/>
</dbReference>
<accession>A0A0K2V6C3</accession>
<evidence type="ECO:0000256" key="1">
    <source>
        <dbReference type="ARBA" id="ARBA00004299"/>
    </source>
</evidence>
<evidence type="ECO:0000313" key="13">
    <source>
        <dbReference type="EMBL" id="CDW46029.1"/>
    </source>
</evidence>
<feature type="domain" description="Zinc finger Sec23/Sec24-type" evidence="9">
    <location>
        <begin position="857"/>
        <end position="895"/>
    </location>
</feature>
<dbReference type="Gene3D" id="3.40.20.10">
    <property type="entry name" value="Severin"/>
    <property type="match status" value="1"/>
</dbReference>
<dbReference type="Pfam" id="PF04810">
    <property type="entry name" value="zf-Sec23_Sec24"/>
    <property type="match status" value="1"/>
</dbReference>
<dbReference type="InterPro" id="IPR050550">
    <property type="entry name" value="SEC23_SEC24_subfamily"/>
</dbReference>
<dbReference type="GO" id="GO:0008270">
    <property type="term" value="F:zinc ion binding"/>
    <property type="evidence" value="ECO:0007669"/>
    <property type="project" value="InterPro"/>
</dbReference>
<evidence type="ECO:0000259" key="10">
    <source>
        <dbReference type="Pfam" id="PF04811"/>
    </source>
</evidence>
<evidence type="ECO:0000256" key="3">
    <source>
        <dbReference type="ARBA" id="ARBA00008334"/>
    </source>
</evidence>
<keyword evidence="6" id="KW-0968">Cytoplasmic vesicle</keyword>
<dbReference type="PANTHER" id="PTHR13803">
    <property type="entry name" value="SEC24-RELATED PROTEIN"/>
    <property type="match status" value="1"/>
</dbReference>
<dbReference type="Pfam" id="PF04811">
    <property type="entry name" value="Sec23_trunk"/>
    <property type="match status" value="1"/>
</dbReference>
<dbReference type="Pfam" id="PF00626">
    <property type="entry name" value="Gelsolin"/>
    <property type="match status" value="1"/>
</dbReference>
<dbReference type="InterPro" id="IPR007123">
    <property type="entry name" value="Gelsolin-like_dom"/>
</dbReference>
<evidence type="ECO:0000256" key="5">
    <source>
        <dbReference type="ARBA" id="ARBA00022927"/>
    </source>
</evidence>
<dbReference type="InterPro" id="IPR012990">
    <property type="entry name" value="Beta-sandwich_Sec23_24"/>
</dbReference>
<dbReference type="GO" id="GO:0030127">
    <property type="term" value="C:COPII vesicle coat"/>
    <property type="evidence" value="ECO:0007669"/>
    <property type="project" value="InterPro"/>
</dbReference>
<dbReference type="Pfam" id="PF04815">
    <property type="entry name" value="Sec23_helical"/>
    <property type="match status" value="1"/>
</dbReference>
<feature type="compositionally biased region" description="Polar residues" evidence="7">
    <location>
        <begin position="375"/>
        <end position="384"/>
    </location>
</feature>
<feature type="region of interest" description="Disordered" evidence="7">
    <location>
        <begin position="363"/>
        <end position="416"/>
    </location>
</feature>
<dbReference type="Gene3D" id="3.40.50.410">
    <property type="entry name" value="von Willebrand factor, type A domain"/>
    <property type="match status" value="1"/>
</dbReference>
<evidence type="ECO:0000259" key="11">
    <source>
        <dbReference type="Pfam" id="PF04815"/>
    </source>
</evidence>
<feature type="region of interest" description="Disordered" evidence="7">
    <location>
        <begin position="667"/>
        <end position="764"/>
    </location>
</feature>
<dbReference type="SUPFAM" id="SSF81811">
    <property type="entry name" value="Helical domain of Sec23/24"/>
    <property type="match status" value="1"/>
</dbReference>
<dbReference type="InterPro" id="IPR036465">
    <property type="entry name" value="vWFA_dom_sf"/>
</dbReference>
<dbReference type="GO" id="GO:0006886">
    <property type="term" value="P:intracellular protein transport"/>
    <property type="evidence" value="ECO:0007669"/>
    <property type="project" value="InterPro"/>
</dbReference>
<dbReference type="InterPro" id="IPR036180">
    <property type="entry name" value="Gelsolin-like_dom_sf"/>
</dbReference>
<keyword evidence="5" id="KW-0653">Protein transport</keyword>
<organism evidence="13">
    <name type="scientific">Lepeophtheirus salmonis</name>
    <name type="common">Salmon louse</name>
    <name type="synonym">Caligus salmonis</name>
    <dbReference type="NCBI Taxonomy" id="72036"/>
    <lineage>
        <taxon>Eukaryota</taxon>
        <taxon>Metazoa</taxon>
        <taxon>Ecdysozoa</taxon>
        <taxon>Arthropoda</taxon>
        <taxon>Crustacea</taxon>
        <taxon>Multicrustacea</taxon>
        <taxon>Hexanauplia</taxon>
        <taxon>Copepoda</taxon>
        <taxon>Siphonostomatoida</taxon>
        <taxon>Caligidae</taxon>
        <taxon>Lepeophtheirus</taxon>
    </lineage>
</organism>
<feature type="domain" description="Gelsolin-like" evidence="8">
    <location>
        <begin position="1400"/>
        <end position="1453"/>
    </location>
</feature>
<dbReference type="InterPro" id="IPR036174">
    <property type="entry name" value="Znf_Sec23_Sec24_sf"/>
</dbReference>
<feature type="compositionally biased region" description="Pro residues" evidence="7">
    <location>
        <begin position="671"/>
        <end position="684"/>
    </location>
</feature>
<dbReference type="InterPro" id="IPR029006">
    <property type="entry name" value="ADF-H/Gelsolin-like_dom_sf"/>
</dbReference>
<evidence type="ECO:0000259" key="12">
    <source>
        <dbReference type="Pfam" id="PF08033"/>
    </source>
</evidence>
<dbReference type="SUPFAM" id="SSF82919">
    <property type="entry name" value="Zn-finger domain of Sec23/24"/>
    <property type="match status" value="1"/>
</dbReference>
<feature type="compositionally biased region" description="Polar residues" evidence="7">
    <location>
        <begin position="162"/>
        <end position="172"/>
    </location>
</feature>
<dbReference type="Pfam" id="PF08033">
    <property type="entry name" value="Sec23_BS"/>
    <property type="match status" value="1"/>
</dbReference>
<dbReference type="GO" id="GO:0070971">
    <property type="term" value="C:endoplasmic reticulum exit site"/>
    <property type="evidence" value="ECO:0007669"/>
    <property type="project" value="TreeGrafter"/>
</dbReference>
<dbReference type="Gene3D" id="2.30.30.380">
    <property type="entry name" value="Zn-finger domain of Sec23/24"/>
    <property type="match status" value="1"/>
</dbReference>
<dbReference type="InterPro" id="IPR006895">
    <property type="entry name" value="Znf_Sec23_Sec24"/>
</dbReference>
<keyword evidence="4" id="KW-0813">Transport</keyword>
<dbReference type="Gene3D" id="2.60.40.1670">
    <property type="entry name" value="beta-sandwich domain of Sec23/24"/>
    <property type="match status" value="1"/>
</dbReference>
<feature type="domain" description="Sec23/Sec24 helical" evidence="11">
    <location>
        <begin position="1278"/>
        <end position="1379"/>
    </location>
</feature>
<feature type="compositionally biased region" description="Low complexity" evidence="7">
    <location>
        <begin position="685"/>
        <end position="695"/>
    </location>
</feature>
<feature type="compositionally biased region" description="Polar residues" evidence="7">
    <location>
        <begin position="288"/>
        <end position="300"/>
    </location>
</feature>
<dbReference type="GO" id="GO:0000149">
    <property type="term" value="F:SNARE binding"/>
    <property type="evidence" value="ECO:0007669"/>
    <property type="project" value="TreeGrafter"/>
</dbReference>
<dbReference type="OrthoDB" id="49016at2759"/>
<dbReference type="PANTHER" id="PTHR13803:SF4">
    <property type="entry name" value="SECRETORY 24CD, ISOFORM C"/>
    <property type="match status" value="1"/>
</dbReference>